<proteinExistence type="inferred from homology"/>
<dbReference type="SUPFAM" id="SSF53067">
    <property type="entry name" value="Actin-like ATPase domain"/>
    <property type="match status" value="2"/>
</dbReference>
<keyword evidence="10 16" id="KW-0418">Kinase</keyword>
<feature type="binding site" evidence="16">
    <location>
        <begin position="6"/>
        <end position="13"/>
    </location>
    <ligand>
        <name>ATP</name>
        <dbReference type="ChEBI" id="CHEBI:30616"/>
    </ligand>
</feature>
<feature type="binding site" evidence="16">
    <location>
        <begin position="108"/>
        <end position="111"/>
    </location>
    <ligand>
        <name>substrate</name>
    </ligand>
</feature>
<keyword evidence="8 16" id="KW-0808">Transferase</keyword>
<dbReference type="InterPro" id="IPR004619">
    <property type="entry name" value="Type_III_PanK"/>
</dbReference>
<dbReference type="GO" id="GO:0015937">
    <property type="term" value="P:coenzyme A biosynthetic process"/>
    <property type="evidence" value="ECO:0007669"/>
    <property type="project" value="UniProtKB-UniRule"/>
</dbReference>
<feature type="binding site" evidence="16">
    <location>
        <position position="130"/>
    </location>
    <ligand>
        <name>K(+)</name>
        <dbReference type="ChEBI" id="CHEBI:29103"/>
    </ligand>
</feature>
<keyword evidence="13 16" id="KW-0173">Coenzyme A biosynthesis</keyword>
<dbReference type="PANTHER" id="PTHR34265:SF1">
    <property type="entry name" value="TYPE III PANTOTHENATE KINASE"/>
    <property type="match status" value="1"/>
</dbReference>
<comment type="caution">
    <text evidence="17">The sequence shown here is derived from an EMBL/GenBank/DDBJ whole genome shotgun (WGS) entry which is preliminary data.</text>
</comment>
<dbReference type="GO" id="GO:0046872">
    <property type="term" value="F:metal ion binding"/>
    <property type="evidence" value="ECO:0007669"/>
    <property type="project" value="UniProtKB-KW"/>
</dbReference>
<dbReference type="GO" id="GO:0004594">
    <property type="term" value="F:pantothenate kinase activity"/>
    <property type="evidence" value="ECO:0007669"/>
    <property type="project" value="UniProtKB-UniRule"/>
</dbReference>
<dbReference type="EMBL" id="PCRF01000289">
    <property type="protein sequence ID" value="PIP15408.1"/>
    <property type="molecule type" value="Genomic_DNA"/>
</dbReference>
<evidence type="ECO:0000256" key="12">
    <source>
        <dbReference type="ARBA" id="ARBA00022958"/>
    </source>
</evidence>
<evidence type="ECO:0000256" key="4">
    <source>
        <dbReference type="ARBA" id="ARBA00005225"/>
    </source>
</evidence>
<evidence type="ECO:0000256" key="5">
    <source>
        <dbReference type="ARBA" id="ARBA00011738"/>
    </source>
</evidence>
<keyword evidence="9 16" id="KW-0547">Nucleotide-binding</keyword>
<evidence type="ECO:0000256" key="15">
    <source>
        <dbReference type="ARBA" id="ARBA00040883"/>
    </source>
</evidence>
<comment type="function">
    <text evidence="16">Catalyzes the phosphorylation of pantothenate (Pan), the first step in CoA biosynthesis.</text>
</comment>
<feature type="binding site" evidence="16">
    <location>
        <position position="185"/>
    </location>
    <ligand>
        <name>substrate</name>
    </ligand>
</feature>
<comment type="subcellular location">
    <subcellularLocation>
        <location evidence="3 16">Cytoplasm</location>
    </subcellularLocation>
</comment>
<dbReference type="EC" id="2.7.1.33" evidence="6 16"/>
<comment type="similarity">
    <text evidence="14 16">Belongs to the type III pantothenate kinase family.</text>
</comment>
<dbReference type="CDD" id="cd24015">
    <property type="entry name" value="ASKHA_NBD_PanK-III"/>
    <property type="match status" value="1"/>
</dbReference>
<evidence type="ECO:0000256" key="16">
    <source>
        <dbReference type="HAMAP-Rule" id="MF_01274"/>
    </source>
</evidence>
<evidence type="ECO:0000256" key="6">
    <source>
        <dbReference type="ARBA" id="ARBA00012102"/>
    </source>
</evidence>
<feature type="binding site" evidence="16">
    <location>
        <position position="133"/>
    </location>
    <ligand>
        <name>ATP</name>
        <dbReference type="ChEBI" id="CHEBI:30616"/>
    </ligand>
</feature>
<evidence type="ECO:0000313" key="17">
    <source>
        <dbReference type="EMBL" id="PIP15408.1"/>
    </source>
</evidence>
<evidence type="ECO:0000256" key="11">
    <source>
        <dbReference type="ARBA" id="ARBA00022840"/>
    </source>
</evidence>
<keyword evidence="16" id="KW-0479">Metal-binding</keyword>
<evidence type="ECO:0000256" key="2">
    <source>
        <dbReference type="ARBA" id="ARBA00001958"/>
    </source>
</evidence>
<comment type="subunit">
    <text evidence="5 16">Homodimer.</text>
</comment>
<name>A0A2G9Y845_9BACT</name>
<evidence type="ECO:0000256" key="1">
    <source>
        <dbReference type="ARBA" id="ARBA00001206"/>
    </source>
</evidence>
<dbReference type="GO" id="GO:0005524">
    <property type="term" value="F:ATP binding"/>
    <property type="evidence" value="ECO:0007669"/>
    <property type="project" value="UniProtKB-UniRule"/>
</dbReference>
<dbReference type="AlphaFoldDB" id="A0A2G9Y845"/>
<comment type="cofactor">
    <cofactor evidence="16">
        <name>NH4(+)</name>
        <dbReference type="ChEBI" id="CHEBI:28938"/>
    </cofactor>
    <cofactor evidence="16">
        <name>K(+)</name>
        <dbReference type="ChEBI" id="CHEBI:29103"/>
    </cofactor>
    <text evidence="16">A monovalent cation. Ammonium or potassium.</text>
</comment>
<dbReference type="HAMAP" id="MF_01274">
    <property type="entry name" value="Pantothen_kinase_3"/>
    <property type="match status" value="1"/>
</dbReference>
<reference evidence="17 18" key="1">
    <citation type="submission" date="2017-09" db="EMBL/GenBank/DDBJ databases">
        <title>Depth-based differentiation of microbial function through sediment-hosted aquifers and enrichment of novel symbionts in the deep terrestrial subsurface.</title>
        <authorList>
            <person name="Probst A.J."/>
            <person name="Ladd B."/>
            <person name="Jarett J.K."/>
            <person name="Geller-Mcgrath D.E."/>
            <person name="Sieber C.M."/>
            <person name="Emerson J.B."/>
            <person name="Anantharaman K."/>
            <person name="Thomas B.C."/>
            <person name="Malmstrom R."/>
            <person name="Stieglmeier M."/>
            <person name="Klingl A."/>
            <person name="Woyke T."/>
            <person name="Ryan C.M."/>
            <person name="Banfield J.F."/>
        </authorList>
    </citation>
    <scope>NUCLEOTIDE SEQUENCE [LARGE SCALE GENOMIC DNA]</scope>
    <source>
        <strain evidence="17">CG23_combo_of_CG06-09_8_20_14_all_48_7</strain>
    </source>
</reference>
<evidence type="ECO:0000256" key="8">
    <source>
        <dbReference type="ARBA" id="ARBA00022679"/>
    </source>
</evidence>
<keyword evidence="7 16" id="KW-0963">Cytoplasm</keyword>
<dbReference type="Gene3D" id="3.30.420.40">
    <property type="match status" value="2"/>
</dbReference>
<evidence type="ECO:0000256" key="9">
    <source>
        <dbReference type="ARBA" id="ARBA00022741"/>
    </source>
</evidence>
<evidence type="ECO:0000256" key="7">
    <source>
        <dbReference type="ARBA" id="ARBA00022490"/>
    </source>
</evidence>
<dbReference type="UniPathway" id="UPA00241">
    <property type="reaction ID" value="UER00352"/>
</dbReference>
<dbReference type="Proteomes" id="UP000230392">
    <property type="component" value="Unassembled WGS sequence"/>
</dbReference>
<protein>
    <recommendedName>
        <fullName evidence="15 16">Type III pantothenate kinase</fullName>
        <ecNumber evidence="6 16">2.7.1.33</ecNumber>
    </recommendedName>
    <alternativeName>
        <fullName evidence="16">PanK-III</fullName>
    </alternativeName>
    <alternativeName>
        <fullName evidence="16">Pantothenic acid kinase</fullName>
    </alternativeName>
</protein>
<comment type="pathway">
    <text evidence="4 16">Cofactor biosynthesis; coenzyme A biosynthesis; CoA from (R)-pantothenate: step 1/5.</text>
</comment>
<dbReference type="GO" id="GO:0005737">
    <property type="term" value="C:cytoplasm"/>
    <property type="evidence" value="ECO:0007669"/>
    <property type="project" value="UniProtKB-SubCell"/>
</dbReference>
<comment type="catalytic activity">
    <reaction evidence="1 16">
        <text>(R)-pantothenate + ATP = (R)-4'-phosphopantothenate + ADP + H(+)</text>
        <dbReference type="Rhea" id="RHEA:16373"/>
        <dbReference type="ChEBI" id="CHEBI:10986"/>
        <dbReference type="ChEBI" id="CHEBI:15378"/>
        <dbReference type="ChEBI" id="CHEBI:29032"/>
        <dbReference type="ChEBI" id="CHEBI:30616"/>
        <dbReference type="ChEBI" id="CHEBI:456216"/>
        <dbReference type="EC" id="2.7.1.33"/>
    </reaction>
</comment>
<accession>A0A2G9Y845</accession>
<evidence type="ECO:0000256" key="13">
    <source>
        <dbReference type="ARBA" id="ARBA00022993"/>
    </source>
</evidence>
<sequence length="251" mass="27590">MLLALDLGNTFLKAGLLSKTGEVRWENHIRHHHSSLFLNPCLLHAGAGPSKKDFWPEGITEVRLASVVPRLTKSVQRHLSRLFDLPVKILKREDLPLKVTVTKPREVGIDRLLNTLAAGSLYRKPVVVVDCGTALTFDLVTLEGNYAGGIITLSPELARDSLADRTALLPRIELKKPKSVVGKNTVECLRAGLVLGFADLITGLLRRLEKEWEPKFTVVGTGGGLPLLLPHLSPEVIFDLHLSLKGIFLSK</sequence>
<comment type="caution">
    <text evidence="16">Lacks conserved residue(s) required for the propagation of feature annotation.</text>
</comment>
<comment type="cofactor">
    <cofactor evidence="2">
        <name>K(+)</name>
        <dbReference type="ChEBI" id="CHEBI:29103"/>
    </cofactor>
</comment>
<keyword evidence="12 16" id="KW-0630">Potassium</keyword>
<evidence type="ECO:0000313" key="18">
    <source>
        <dbReference type="Proteomes" id="UP000230392"/>
    </source>
</evidence>
<dbReference type="PANTHER" id="PTHR34265">
    <property type="entry name" value="TYPE III PANTOTHENATE KINASE"/>
    <property type="match status" value="1"/>
</dbReference>
<evidence type="ECO:0000256" key="14">
    <source>
        <dbReference type="ARBA" id="ARBA00038036"/>
    </source>
</evidence>
<organism evidence="17 18">
    <name type="scientific">bacterium (Candidatus Ratteibacteria) CG23_combo_of_CG06-09_8_20_14_all_48_7</name>
    <dbReference type="NCBI Taxonomy" id="2014292"/>
    <lineage>
        <taxon>Bacteria</taxon>
        <taxon>Candidatus Ratteibacteria</taxon>
    </lineage>
</organism>
<keyword evidence="11 16" id="KW-0067">ATP-binding</keyword>
<dbReference type="Pfam" id="PF03309">
    <property type="entry name" value="Pan_kinase"/>
    <property type="match status" value="1"/>
</dbReference>
<gene>
    <name evidence="16" type="primary">coaX</name>
    <name evidence="17" type="ORF">COX46_05940</name>
</gene>
<dbReference type="NCBIfam" id="TIGR00671">
    <property type="entry name" value="baf"/>
    <property type="match status" value="1"/>
</dbReference>
<dbReference type="InterPro" id="IPR043129">
    <property type="entry name" value="ATPase_NBD"/>
</dbReference>
<evidence type="ECO:0000256" key="10">
    <source>
        <dbReference type="ARBA" id="ARBA00022777"/>
    </source>
</evidence>
<feature type="active site" description="Proton acceptor" evidence="16">
    <location>
        <position position="110"/>
    </location>
</feature>
<evidence type="ECO:0000256" key="3">
    <source>
        <dbReference type="ARBA" id="ARBA00004496"/>
    </source>
</evidence>